<keyword evidence="1" id="KW-0004">4Fe-4S</keyword>
<keyword evidence="6" id="KW-0732">Signal</keyword>
<keyword evidence="2" id="KW-0479">Metal-binding</keyword>
<dbReference type="PANTHER" id="PTHR43498:SF1">
    <property type="entry name" value="COB--COM HETERODISULFIDE REDUCTASE IRON-SULFUR SUBUNIT A"/>
    <property type="match status" value="1"/>
</dbReference>
<sequence length="604" mass="66600">MIKKLLLLCFLLQCTISYAETIKTDVLVIGGGAAGVAAAIQSSRSNLKTMLVEQGPWLGGSMTSGGFCILDANRNVKTGIWAEFRKHVVNFYKKTPGYDTTQNAVLRFEPYTGAAILKKITDTVKRLTVKLNTPFTSVKKDGTGWEVEITVDNKPVTIKARVLIDGTETADVATMAGAVFSTGTDSRAATGESLAPETATDQIQNISFLAILKDNGRAADRTIKKPEGYNPETYSCLKGIDIKKLLNDSKILNDKYLLNCCANQYPVTADALKPENRAATFAKARLHTLGMVYYLQTVLGYKNMSLEEYLTADHLPYMPIIREYKKAKGIIQLTLSDIYTPYDRPTKLYRTAIAVADALQTQAYGANGAIVNYPPLPAYTIPLGAIVAANQSNLLLTEKALSVTHLVNASTADPAVQMTLGQGVGATAAYLAFFKTDTKNLNVRIIQGEVLDHKGYIFPLADVAFDDPYFRSIQQICVTGLLKGIQKVNGNSAQIYFGPDAPVNTEDIKPILTETYTRTFLWFNKNKTAEKFTLGNLLSFICEITLNDPETFQATLQKTWKTKYKFKTDFDVNRPVTRYEFAALTNKFLNPFARKVDITGRVIN</sequence>
<evidence type="ECO:0000256" key="1">
    <source>
        <dbReference type="ARBA" id="ARBA00022485"/>
    </source>
</evidence>
<keyword evidence="3" id="KW-0560">Oxidoreductase</keyword>
<organism evidence="7 8">
    <name type="scientific">Mucilaginibacter gynuensis</name>
    <dbReference type="NCBI Taxonomy" id="1302236"/>
    <lineage>
        <taxon>Bacteria</taxon>
        <taxon>Pseudomonadati</taxon>
        <taxon>Bacteroidota</taxon>
        <taxon>Sphingobacteriia</taxon>
        <taxon>Sphingobacteriales</taxon>
        <taxon>Sphingobacteriaceae</taxon>
        <taxon>Mucilaginibacter</taxon>
    </lineage>
</organism>
<accession>A0ABP8GSY6</accession>
<comment type="caution">
    <text evidence="7">The sequence shown here is derived from an EMBL/GenBank/DDBJ whole genome shotgun (WGS) entry which is preliminary data.</text>
</comment>
<dbReference type="Pfam" id="PF12831">
    <property type="entry name" value="FAD_oxidored"/>
    <property type="match status" value="1"/>
</dbReference>
<proteinExistence type="predicted"/>
<keyword evidence="8" id="KW-1185">Reference proteome</keyword>
<dbReference type="Proteomes" id="UP001500582">
    <property type="component" value="Unassembled WGS sequence"/>
</dbReference>
<evidence type="ECO:0000256" key="3">
    <source>
        <dbReference type="ARBA" id="ARBA00023002"/>
    </source>
</evidence>
<evidence type="ECO:0000313" key="8">
    <source>
        <dbReference type="Proteomes" id="UP001500582"/>
    </source>
</evidence>
<evidence type="ECO:0000256" key="4">
    <source>
        <dbReference type="ARBA" id="ARBA00023004"/>
    </source>
</evidence>
<evidence type="ECO:0000256" key="6">
    <source>
        <dbReference type="SAM" id="SignalP"/>
    </source>
</evidence>
<dbReference type="Gene3D" id="3.50.50.60">
    <property type="entry name" value="FAD/NAD(P)-binding domain"/>
    <property type="match status" value="1"/>
</dbReference>
<feature type="chain" id="PRO_5046414973" evidence="6">
    <location>
        <begin position="20"/>
        <end position="604"/>
    </location>
</feature>
<name>A0ABP8GSY6_9SPHI</name>
<gene>
    <name evidence="7" type="ORF">GCM10023149_34180</name>
</gene>
<evidence type="ECO:0000313" key="7">
    <source>
        <dbReference type="EMBL" id="GAA4329468.1"/>
    </source>
</evidence>
<dbReference type="EMBL" id="BAABFT010000009">
    <property type="protein sequence ID" value="GAA4329468.1"/>
    <property type="molecule type" value="Genomic_DNA"/>
</dbReference>
<evidence type="ECO:0000256" key="2">
    <source>
        <dbReference type="ARBA" id="ARBA00022723"/>
    </source>
</evidence>
<dbReference type="RefSeq" id="WP_345212350.1">
    <property type="nucleotide sequence ID" value="NZ_BAABFT010000009.1"/>
</dbReference>
<reference evidence="8" key="1">
    <citation type="journal article" date="2019" name="Int. J. Syst. Evol. Microbiol.">
        <title>The Global Catalogue of Microorganisms (GCM) 10K type strain sequencing project: providing services to taxonomists for standard genome sequencing and annotation.</title>
        <authorList>
            <consortium name="The Broad Institute Genomics Platform"/>
            <consortium name="The Broad Institute Genome Sequencing Center for Infectious Disease"/>
            <person name="Wu L."/>
            <person name="Ma J."/>
        </authorList>
    </citation>
    <scope>NUCLEOTIDE SEQUENCE [LARGE SCALE GENOMIC DNA]</scope>
    <source>
        <strain evidence="8">JCM 17705</strain>
    </source>
</reference>
<dbReference type="InterPro" id="IPR039650">
    <property type="entry name" value="HdrA-like"/>
</dbReference>
<keyword evidence="5" id="KW-0411">Iron-sulfur</keyword>
<dbReference type="PANTHER" id="PTHR43498">
    <property type="entry name" value="FERREDOXIN:COB-COM HETERODISULFIDE REDUCTASE SUBUNIT A"/>
    <property type="match status" value="1"/>
</dbReference>
<protein>
    <submittedName>
        <fullName evidence="7">FAD-dependent oxidoreductase</fullName>
    </submittedName>
</protein>
<feature type="signal peptide" evidence="6">
    <location>
        <begin position="1"/>
        <end position="19"/>
    </location>
</feature>
<keyword evidence="4" id="KW-0408">Iron</keyword>
<dbReference type="InterPro" id="IPR036188">
    <property type="entry name" value="FAD/NAD-bd_sf"/>
</dbReference>
<dbReference type="SUPFAM" id="SSF51905">
    <property type="entry name" value="FAD/NAD(P)-binding domain"/>
    <property type="match status" value="1"/>
</dbReference>
<evidence type="ECO:0000256" key="5">
    <source>
        <dbReference type="ARBA" id="ARBA00023014"/>
    </source>
</evidence>